<evidence type="ECO:0000313" key="2">
    <source>
        <dbReference type="EMBL" id="CAD9304947.1"/>
    </source>
</evidence>
<proteinExistence type="predicted"/>
<feature type="compositionally biased region" description="Basic residues" evidence="1">
    <location>
        <begin position="187"/>
        <end position="201"/>
    </location>
</feature>
<feature type="compositionally biased region" description="Polar residues" evidence="1">
    <location>
        <begin position="95"/>
        <end position="104"/>
    </location>
</feature>
<reference evidence="2" key="1">
    <citation type="submission" date="2021-01" db="EMBL/GenBank/DDBJ databases">
        <authorList>
            <person name="Corre E."/>
            <person name="Pelletier E."/>
            <person name="Niang G."/>
            <person name="Scheremetjew M."/>
            <person name="Finn R."/>
            <person name="Kale V."/>
            <person name="Holt S."/>
            <person name="Cochrane G."/>
            <person name="Meng A."/>
            <person name="Brown T."/>
            <person name="Cohen L."/>
        </authorList>
    </citation>
    <scope>NUCLEOTIDE SEQUENCE</scope>
    <source>
        <strain evidence="2">CCMP 410</strain>
    </source>
</reference>
<accession>A0A7S1YJT4</accession>
<organism evidence="2">
    <name type="scientific">Grammatophora oceanica</name>
    <dbReference type="NCBI Taxonomy" id="210454"/>
    <lineage>
        <taxon>Eukaryota</taxon>
        <taxon>Sar</taxon>
        <taxon>Stramenopiles</taxon>
        <taxon>Ochrophyta</taxon>
        <taxon>Bacillariophyta</taxon>
        <taxon>Fragilariophyceae</taxon>
        <taxon>Fragilariophycidae</taxon>
        <taxon>Rhabdonematales</taxon>
        <taxon>Grammatophoraceae</taxon>
        <taxon>Grammatophora</taxon>
    </lineage>
</organism>
<feature type="region of interest" description="Disordered" evidence="1">
    <location>
        <begin position="183"/>
        <end position="206"/>
    </location>
</feature>
<name>A0A7S1YJT4_9STRA</name>
<feature type="region of interest" description="Disordered" evidence="1">
    <location>
        <begin position="1"/>
        <end position="27"/>
    </location>
</feature>
<dbReference type="AlphaFoldDB" id="A0A7S1YJT4"/>
<gene>
    <name evidence="2" type="ORF">GOCE00092_LOCUS23797</name>
</gene>
<dbReference type="EMBL" id="HBGK01045199">
    <property type="protein sequence ID" value="CAD9304947.1"/>
    <property type="molecule type" value="Transcribed_RNA"/>
</dbReference>
<protein>
    <submittedName>
        <fullName evidence="2">Uncharacterized protein</fullName>
    </submittedName>
</protein>
<sequence>MTPESPVMDRSFITEGTSPGGDRRTPISQLKPLAGSVCISPEVSSQPMPWSPDAGAVNLLLSLPEIVSKEISKETIDWNDDSQGFPSVPRLDLSPSASNSENRTPLSLSFRSIFAPRLAAIPVAPEVETVEKSESDRGCRARTVSFDLCEDLASYHRSKTTAKSSAGPTAATRRIPTRKAVLERQLQKHRSERANKSKAPKLRGSGDAEPVVKTILRKKFSWKNYPELEAFLIANREEYLRHSALNYTTQQKQYNNRLTENLLELASKHGYVFDEACFNFVGVRDRIRCYYKSYVQSAKKRGIALGYAAKRAGLISVTQPIS</sequence>
<evidence type="ECO:0000256" key="1">
    <source>
        <dbReference type="SAM" id="MobiDB-lite"/>
    </source>
</evidence>
<feature type="region of interest" description="Disordered" evidence="1">
    <location>
        <begin position="77"/>
        <end position="104"/>
    </location>
</feature>